<proteinExistence type="inferred from homology"/>
<dbReference type="PANTHER" id="PTHR31938:SF4">
    <property type="entry name" value="NUCLEAR SPECKLE SPLICING REGULATORY PROTEIN 1"/>
    <property type="match status" value="1"/>
</dbReference>
<dbReference type="PANTHER" id="PTHR31938">
    <property type="entry name" value="NUCLEAR SPECKLE SPLICING REGULATORY PROTEIN 1"/>
    <property type="match status" value="1"/>
</dbReference>
<dbReference type="InterPro" id="IPR046850">
    <property type="entry name" value="NRP1_C"/>
</dbReference>
<dbReference type="Ensembl" id="ENSPCLT00000011431.1">
    <property type="protein sequence ID" value="ENSPCLP00000008398.1"/>
    <property type="gene ID" value="ENSPCLG00000006966.1"/>
</dbReference>
<organism evidence="9 10">
    <name type="scientific">Phasianus colchicus</name>
    <name type="common">Common pheasant</name>
    <dbReference type="NCBI Taxonomy" id="9054"/>
    <lineage>
        <taxon>Eukaryota</taxon>
        <taxon>Metazoa</taxon>
        <taxon>Chordata</taxon>
        <taxon>Craniata</taxon>
        <taxon>Vertebrata</taxon>
        <taxon>Euteleostomi</taxon>
        <taxon>Archelosauria</taxon>
        <taxon>Archosauria</taxon>
        <taxon>Dinosauria</taxon>
        <taxon>Saurischia</taxon>
        <taxon>Theropoda</taxon>
        <taxon>Coelurosauria</taxon>
        <taxon>Aves</taxon>
        <taxon>Neognathae</taxon>
        <taxon>Galloanserae</taxon>
        <taxon>Galliformes</taxon>
        <taxon>Phasianidae</taxon>
        <taxon>Phasianinae</taxon>
        <taxon>Phasianus</taxon>
    </lineage>
</organism>
<feature type="compositionally biased region" description="Basic residues" evidence="6">
    <location>
        <begin position="206"/>
        <end position="218"/>
    </location>
</feature>
<feature type="compositionally biased region" description="Basic and acidic residues" evidence="6">
    <location>
        <begin position="420"/>
        <end position="434"/>
    </location>
</feature>
<dbReference type="OMA" id="MSKPLAF"/>
<sequence length="479" mass="57221">MKQTKLEIQKALSEDATVYEYDSIYDEMQQKKKESSARLLSGRDEKKPRYIHNILKAAEIRKKEQEKRMERKIQKEREMEGGEFADKEAFVTSAYKKKLQERAEEEERERREAALEAYLDVTKQKDLSGFYRHLLNQRVGEEEVPKCSFREARIKEDKSDSCYDESSQRNKGPYERQRLKPSAKEEDNPDADTDLESDSNDEKGHKSVKVSLKKKKKRASSESSEEETKHHKSQRHSRSPSSSSAEEELQGRKGYDEQYREKDYQRSRTHEKDHQREKEERHRYGDHTGKDYYRRREEQDDKQREKERKEREGHGREWRKAKEREEKCSEKEREKERIRSGKDKSSDREKERGEKCREKEDHSKERREKGSSDEKYRDRRESSPAALEKDDTDLEKERRRREREVDEKKSSSSGNLSGQKRKDGEGEKEEKEQTQKPPESMSKFAKRSNEETVMSARDRYLARQMARVGAKSYIEKEED</sequence>
<feature type="coiled-coil region" evidence="5">
    <location>
        <begin position="55"/>
        <end position="116"/>
    </location>
</feature>
<dbReference type="InterPro" id="IPR018612">
    <property type="entry name" value="NSRP1_N"/>
</dbReference>
<name>A0A669PQA2_PHACC</name>
<evidence type="ECO:0000256" key="4">
    <source>
        <dbReference type="ARBA" id="ARBA00030718"/>
    </source>
</evidence>
<feature type="compositionally biased region" description="Acidic residues" evidence="6">
    <location>
        <begin position="187"/>
        <end position="199"/>
    </location>
</feature>
<feature type="compositionally biased region" description="Basic and acidic residues" evidence="6">
    <location>
        <begin position="249"/>
        <end position="382"/>
    </location>
</feature>
<reference evidence="9" key="1">
    <citation type="submission" date="2025-08" db="UniProtKB">
        <authorList>
            <consortium name="Ensembl"/>
        </authorList>
    </citation>
    <scope>IDENTIFICATION</scope>
</reference>
<evidence type="ECO:0000313" key="9">
    <source>
        <dbReference type="Ensembl" id="ENSPCLP00000008398.1"/>
    </source>
</evidence>
<reference evidence="9" key="2">
    <citation type="submission" date="2025-09" db="UniProtKB">
        <authorList>
            <consortium name="Ensembl"/>
        </authorList>
    </citation>
    <scope>IDENTIFICATION</scope>
</reference>
<evidence type="ECO:0000259" key="7">
    <source>
        <dbReference type="Pfam" id="PF09745"/>
    </source>
</evidence>
<dbReference type="InterPro" id="IPR042816">
    <property type="entry name" value="Nsrp1"/>
</dbReference>
<dbReference type="GO" id="GO:0000381">
    <property type="term" value="P:regulation of alternative mRNA splicing, via spliceosome"/>
    <property type="evidence" value="ECO:0007669"/>
    <property type="project" value="InterPro"/>
</dbReference>
<feature type="region of interest" description="Disordered" evidence="6">
    <location>
        <begin position="141"/>
        <end position="456"/>
    </location>
</feature>
<evidence type="ECO:0000259" key="8">
    <source>
        <dbReference type="Pfam" id="PF20427"/>
    </source>
</evidence>
<keyword evidence="10" id="KW-1185">Reference proteome</keyword>
<evidence type="ECO:0000256" key="5">
    <source>
        <dbReference type="SAM" id="Coils"/>
    </source>
</evidence>
<feature type="domain" description="Nuclear speckle splicing regulatory protein 1 RS-like" evidence="8">
    <location>
        <begin position="224"/>
        <end position="390"/>
    </location>
</feature>
<evidence type="ECO:0000256" key="6">
    <source>
        <dbReference type="SAM" id="MobiDB-lite"/>
    </source>
</evidence>
<dbReference type="AlphaFoldDB" id="A0A669PQA2"/>
<comment type="similarity">
    <text evidence="1">Belongs to the NSRP1 family.</text>
</comment>
<evidence type="ECO:0000313" key="10">
    <source>
        <dbReference type="Proteomes" id="UP000472261"/>
    </source>
</evidence>
<dbReference type="Pfam" id="PF09745">
    <property type="entry name" value="NSRP1_N"/>
    <property type="match status" value="1"/>
</dbReference>
<evidence type="ECO:0000256" key="3">
    <source>
        <dbReference type="ARBA" id="ARBA00023054"/>
    </source>
</evidence>
<evidence type="ECO:0000256" key="1">
    <source>
        <dbReference type="ARBA" id="ARBA00010126"/>
    </source>
</evidence>
<evidence type="ECO:0000256" key="2">
    <source>
        <dbReference type="ARBA" id="ARBA00020556"/>
    </source>
</evidence>
<accession>A0A669PQA2</accession>
<feature type="domain" description="Nuclear speckle splicing regulatory protein 1 N-terminal" evidence="7">
    <location>
        <begin position="5"/>
        <end position="124"/>
    </location>
</feature>
<feature type="compositionally biased region" description="Basic and acidic residues" evidence="6">
    <location>
        <begin position="141"/>
        <end position="186"/>
    </location>
</feature>
<dbReference type="Proteomes" id="UP000472261">
    <property type="component" value="Unplaced"/>
</dbReference>
<dbReference type="Pfam" id="PF20427">
    <property type="entry name" value="NRP1_C"/>
    <property type="match status" value="1"/>
</dbReference>
<keyword evidence="3 5" id="KW-0175">Coiled coil</keyword>
<protein>
    <recommendedName>
        <fullName evidence="2">Nuclear speckle splicing regulatory protein 1</fullName>
    </recommendedName>
    <alternativeName>
        <fullName evidence="4">Coiled-coil domain-containing protein 55</fullName>
    </alternativeName>
</protein>